<keyword evidence="1" id="KW-0732">Signal</keyword>
<keyword evidence="3" id="KW-1185">Reference proteome</keyword>
<evidence type="ECO:0008006" key="4">
    <source>
        <dbReference type="Google" id="ProtNLM"/>
    </source>
</evidence>
<protein>
    <recommendedName>
        <fullName evidence="4">Peptidase M12B domain-containing protein</fullName>
    </recommendedName>
</protein>
<feature type="chain" id="PRO_5046544982" description="Peptidase M12B domain-containing protein" evidence="1">
    <location>
        <begin position="30"/>
        <end position="493"/>
    </location>
</feature>
<organism evidence="2 3">
    <name type="scientific">Nocardioides mangrovi</name>
    <dbReference type="NCBI Taxonomy" id="2874580"/>
    <lineage>
        <taxon>Bacteria</taxon>
        <taxon>Bacillati</taxon>
        <taxon>Actinomycetota</taxon>
        <taxon>Actinomycetes</taxon>
        <taxon>Propionibacteriales</taxon>
        <taxon>Nocardioidaceae</taxon>
        <taxon>Nocardioides</taxon>
    </lineage>
</organism>
<comment type="caution">
    <text evidence="2">The sequence shown here is derived from an EMBL/GenBank/DDBJ whole genome shotgun (WGS) entry which is preliminary data.</text>
</comment>
<feature type="signal peptide" evidence="1">
    <location>
        <begin position="1"/>
        <end position="29"/>
    </location>
</feature>
<name>A0ABS7UKL9_9ACTN</name>
<accession>A0ABS7UKL9</accession>
<evidence type="ECO:0000256" key="1">
    <source>
        <dbReference type="SAM" id="SignalP"/>
    </source>
</evidence>
<proteinExistence type="predicted"/>
<dbReference type="EMBL" id="JAIQZJ010000028">
    <property type="protein sequence ID" value="MBZ5741302.1"/>
    <property type="molecule type" value="Genomic_DNA"/>
</dbReference>
<sequence length="493" mass="51407">MLRTVGAAAALVGALVGGMSLPSATQALTAVTSDPSAVVPSAGTPMAGAVLPQRVVPHRLLMRRVPAQRVAGLTAHVAPSCTGTGTDGDRVQVLYVRSSKMPALSATKRAQILEEVSTVDDVFAASAAKTGGGLRVRWLYGARCVPTVTDVVVSPAAIADGWDVMDTELRTLGYDRSDRKYLVFTESRRNCGLSDGNVSGSISRIDAPCWPVSTTAIAAHELGHALGAVAGDAPHASGWGHCNQAADLMCNGEQASTDPVSHDCPSWQRNWFDCGNDDYFSTDPAPGSYLDSNRNIARSPFLDTVPPLPAPPAVQVTAKAAPAAARTSAWKGQAVTVRATADEPVVGWRFPDAAGSCRLVSSSAASPRAASASYVCLQAVGTTASITVQALGADGRVAYVAGTTEVRTAPVRFTLSGRPRAGRTFTVTAVGGGYEDVLWRWTGGEGCHKKRRGHSLDLTCPSRMSGRSVALSVTAFRLSGDRVEAQRRVTLAP</sequence>
<evidence type="ECO:0000313" key="2">
    <source>
        <dbReference type="EMBL" id="MBZ5741302.1"/>
    </source>
</evidence>
<dbReference type="RefSeq" id="WP_224125600.1">
    <property type="nucleotide sequence ID" value="NZ_JAIQZJ010000028.1"/>
</dbReference>
<reference evidence="2 3" key="1">
    <citation type="submission" date="2021-09" db="EMBL/GenBank/DDBJ databases">
        <title>Whole genome sequence of Nocardioides sp. GBK3QG-3.</title>
        <authorList>
            <person name="Tuo L."/>
        </authorList>
    </citation>
    <scope>NUCLEOTIDE SEQUENCE [LARGE SCALE GENOMIC DNA]</scope>
    <source>
        <strain evidence="2 3">GBK3QG-3</strain>
    </source>
</reference>
<evidence type="ECO:0000313" key="3">
    <source>
        <dbReference type="Proteomes" id="UP000780875"/>
    </source>
</evidence>
<gene>
    <name evidence="2" type="ORF">K8U61_24295</name>
</gene>
<dbReference type="Proteomes" id="UP000780875">
    <property type="component" value="Unassembled WGS sequence"/>
</dbReference>